<comment type="caution">
    <text evidence="7">Lacks conserved residue(s) required for the propagation of feature annotation.</text>
</comment>
<evidence type="ECO:0000313" key="8">
    <source>
        <dbReference type="EMBL" id="GIH06396.1"/>
    </source>
</evidence>
<keyword evidence="5 7" id="KW-0949">S-adenosyl-L-methionine</keyword>
<feature type="binding site" evidence="7">
    <location>
        <position position="82"/>
    </location>
    <ligand>
        <name>S-adenosyl-L-methionine</name>
        <dbReference type="ChEBI" id="CHEBI:59789"/>
    </ligand>
</feature>
<dbReference type="PANTHER" id="PTHR23417">
    <property type="entry name" value="3-DEOXY-D-MANNO-OCTULOSONIC-ACID TRANSFERASE/TRNA GUANINE-N 7 - -METHYLTRANSFERASE"/>
    <property type="match status" value="1"/>
</dbReference>
<feature type="binding site" evidence="7">
    <location>
        <position position="168"/>
    </location>
    <ligand>
        <name>substrate</name>
    </ligand>
</feature>
<organism evidence="8 9">
    <name type="scientific">Rhizocola hellebori</name>
    <dbReference type="NCBI Taxonomy" id="1392758"/>
    <lineage>
        <taxon>Bacteria</taxon>
        <taxon>Bacillati</taxon>
        <taxon>Actinomycetota</taxon>
        <taxon>Actinomycetes</taxon>
        <taxon>Micromonosporales</taxon>
        <taxon>Micromonosporaceae</taxon>
        <taxon>Rhizocola</taxon>
    </lineage>
</organism>
<keyword evidence="6 7" id="KW-0819">tRNA processing</keyword>
<dbReference type="EC" id="2.1.1.33" evidence="7"/>
<feature type="binding site" evidence="7">
    <location>
        <position position="136"/>
    </location>
    <ligand>
        <name>substrate</name>
    </ligand>
</feature>
<comment type="function">
    <text evidence="2 7">Catalyzes the formation of N(7)-methylguanine at position 46 (m7G46) in tRNA.</text>
</comment>
<feature type="binding site" evidence="7">
    <location>
        <begin position="200"/>
        <end position="203"/>
    </location>
    <ligand>
        <name>substrate</name>
    </ligand>
</feature>
<evidence type="ECO:0000256" key="4">
    <source>
        <dbReference type="ARBA" id="ARBA00022679"/>
    </source>
</evidence>
<evidence type="ECO:0000256" key="6">
    <source>
        <dbReference type="ARBA" id="ARBA00022694"/>
    </source>
</evidence>
<evidence type="ECO:0000256" key="3">
    <source>
        <dbReference type="ARBA" id="ARBA00022603"/>
    </source>
</evidence>
<dbReference type="HAMAP" id="MF_01057">
    <property type="entry name" value="tRNA_methyltr_TrmB"/>
    <property type="match status" value="1"/>
</dbReference>
<keyword evidence="3 7" id="KW-0489">Methyltransferase</keyword>
<dbReference type="PANTHER" id="PTHR23417:SF14">
    <property type="entry name" value="PENTACOTRIPEPTIDE-REPEAT REGION OF PRORP DOMAIN-CONTAINING PROTEIN"/>
    <property type="match status" value="1"/>
</dbReference>
<reference evidence="8" key="1">
    <citation type="submission" date="2021-01" db="EMBL/GenBank/DDBJ databases">
        <title>Whole genome shotgun sequence of Rhizocola hellebori NBRC 109834.</title>
        <authorList>
            <person name="Komaki H."/>
            <person name="Tamura T."/>
        </authorList>
    </citation>
    <scope>NUCLEOTIDE SEQUENCE</scope>
    <source>
        <strain evidence="8">NBRC 109834</strain>
    </source>
</reference>
<feature type="binding site" evidence="7">
    <location>
        <position position="57"/>
    </location>
    <ligand>
        <name>S-adenosyl-L-methionine</name>
        <dbReference type="ChEBI" id="CHEBI:59789"/>
    </ligand>
</feature>
<sequence>MTEHHTKITTFYPRRGRVSGRHEDALARLLPRYGVTIPGPPLDLPALFGRAAPVVLEIGSGMGDATVAMAQASPERDFLAVEVFPPGLGNLLAVVEEAGLSNVRVASGDALELVRHMLAPESVDAIHVFFPDPWPKLRHHKRRLIQRVNVTLLASRLKPGGTLHCATDWAHYAEQMLEVLGADPALQGGIVDRPRARPVTKFEQRALAAGRSVIDLIFVKRA</sequence>
<evidence type="ECO:0000313" key="9">
    <source>
        <dbReference type="Proteomes" id="UP000612899"/>
    </source>
</evidence>
<evidence type="ECO:0000256" key="7">
    <source>
        <dbReference type="HAMAP-Rule" id="MF_01057"/>
    </source>
</evidence>
<dbReference type="InterPro" id="IPR055361">
    <property type="entry name" value="tRNA_methyltr_TrmB_bact"/>
</dbReference>
<gene>
    <name evidence="7 8" type="primary">trmB</name>
    <name evidence="8" type="ORF">Rhe02_44630</name>
</gene>
<comment type="pathway">
    <text evidence="7">tRNA modification; N(7)-methylguanine-tRNA biosynthesis.</text>
</comment>
<dbReference type="Gene3D" id="3.40.50.150">
    <property type="entry name" value="Vaccinia Virus protein VP39"/>
    <property type="match status" value="1"/>
</dbReference>
<dbReference type="UniPathway" id="UPA00989"/>
<dbReference type="Proteomes" id="UP000612899">
    <property type="component" value="Unassembled WGS sequence"/>
</dbReference>
<dbReference type="AlphaFoldDB" id="A0A8J3QB89"/>
<comment type="catalytic activity">
    <reaction evidence="1 7">
        <text>guanosine(46) in tRNA + S-adenosyl-L-methionine = N(7)-methylguanosine(46) in tRNA + S-adenosyl-L-homocysteine</text>
        <dbReference type="Rhea" id="RHEA:42708"/>
        <dbReference type="Rhea" id="RHEA-COMP:10188"/>
        <dbReference type="Rhea" id="RHEA-COMP:10189"/>
        <dbReference type="ChEBI" id="CHEBI:57856"/>
        <dbReference type="ChEBI" id="CHEBI:59789"/>
        <dbReference type="ChEBI" id="CHEBI:74269"/>
        <dbReference type="ChEBI" id="CHEBI:74480"/>
        <dbReference type="EC" id="2.1.1.33"/>
    </reaction>
</comment>
<proteinExistence type="inferred from homology"/>
<dbReference type="GO" id="GO:0008176">
    <property type="term" value="F:tRNA (guanine(46)-N7)-methyltransferase activity"/>
    <property type="evidence" value="ECO:0007669"/>
    <property type="project" value="UniProtKB-UniRule"/>
</dbReference>
<feature type="binding site" evidence="7">
    <location>
        <position position="132"/>
    </location>
    <ligand>
        <name>S-adenosyl-L-methionine</name>
        <dbReference type="ChEBI" id="CHEBI:59789"/>
    </ligand>
</feature>
<dbReference type="SUPFAM" id="SSF53335">
    <property type="entry name" value="S-adenosyl-L-methionine-dependent methyltransferases"/>
    <property type="match status" value="1"/>
</dbReference>
<name>A0A8J3QB89_9ACTN</name>
<dbReference type="Pfam" id="PF02390">
    <property type="entry name" value="Methyltransf_4"/>
    <property type="match status" value="1"/>
</dbReference>
<evidence type="ECO:0000256" key="2">
    <source>
        <dbReference type="ARBA" id="ARBA00003015"/>
    </source>
</evidence>
<dbReference type="NCBIfam" id="TIGR00091">
    <property type="entry name" value="tRNA (guanosine(46)-N7)-methyltransferase TrmB"/>
    <property type="match status" value="1"/>
</dbReference>
<dbReference type="RefSeq" id="WP_239123977.1">
    <property type="nucleotide sequence ID" value="NZ_BONY01000026.1"/>
</dbReference>
<protein>
    <recommendedName>
        <fullName evidence="7">tRNA (guanine-N(7)-)-methyltransferase</fullName>
        <ecNumber evidence="7">2.1.1.33</ecNumber>
    </recommendedName>
    <alternativeName>
        <fullName evidence="7">tRNA (guanine(46)-N(7))-methyltransferase</fullName>
    </alternativeName>
    <alternativeName>
        <fullName evidence="7">tRNA(m7G46)-methyltransferase</fullName>
    </alternativeName>
</protein>
<comment type="similarity">
    <text evidence="7">Belongs to the class I-like SAM-binding methyltransferase superfamily. TrmB family.</text>
</comment>
<dbReference type="CDD" id="cd02440">
    <property type="entry name" value="AdoMet_MTases"/>
    <property type="match status" value="1"/>
</dbReference>
<evidence type="ECO:0000256" key="5">
    <source>
        <dbReference type="ARBA" id="ARBA00022691"/>
    </source>
</evidence>
<dbReference type="InterPro" id="IPR003358">
    <property type="entry name" value="tRNA_(Gua-N-7)_MeTrfase_Trmb"/>
</dbReference>
<keyword evidence="9" id="KW-1185">Reference proteome</keyword>
<keyword evidence="4 7" id="KW-0808">Transferase</keyword>
<dbReference type="GO" id="GO:0043527">
    <property type="term" value="C:tRNA methyltransferase complex"/>
    <property type="evidence" value="ECO:0007669"/>
    <property type="project" value="TreeGrafter"/>
</dbReference>
<dbReference type="PROSITE" id="PS51625">
    <property type="entry name" value="SAM_MT_TRMB"/>
    <property type="match status" value="1"/>
</dbReference>
<feature type="binding site" evidence="7">
    <location>
        <position position="109"/>
    </location>
    <ligand>
        <name>S-adenosyl-L-methionine</name>
        <dbReference type="ChEBI" id="CHEBI:59789"/>
    </ligand>
</feature>
<evidence type="ECO:0000256" key="1">
    <source>
        <dbReference type="ARBA" id="ARBA00000142"/>
    </source>
</evidence>
<accession>A0A8J3QB89</accession>
<comment type="caution">
    <text evidence="8">The sequence shown here is derived from an EMBL/GenBank/DDBJ whole genome shotgun (WGS) entry which is preliminary data.</text>
</comment>
<dbReference type="EMBL" id="BONY01000026">
    <property type="protein sequence ID" value="GIH06396.1"/>
    <property type="molecule type" value="Genomic_DNA"/>
</dbReference>
<dbReference type="InterPro" id="IPR029063">
    <property type="entry name" value="SAM-dependent_MTases_sf"/>
</dbReference>